<dbReference type="Gene3D" id="1.10.1740.10">
    <property type="match status" value="1"/>
</dbReference>
<keyword evidence="2" id="KW-0805">Transcription regulation</keyword>
<evidence type="ECO:0000259" key="5">
    <source>
        <dbReference type="Pfam" id="PF04542"/>
    </source>
</evidence>
<evidence type="ECO:0000256" key="2">
    <source>
        <dbReference type="ARBA" id="ARBA00023015"/>
    </source>
</evidence>
<evidence type="ECO:0000256" key="4">
    <source>
        <dbReference type="ARBA" id="ARBA00023163"/>
    </source>
</evidence>
<dbReference type="Proteomes" id="UP001139450">
    <property type="component" value="Unassembled WGS sequence"/>
</dbReference>
<dbReference type="SUPFAM" id="SSF88659">
    <property type="entry name" value="Sigma3 and sigma4 domains of RNA polymerase sigma factors"/>
    <property type="match status" value="1"/>
</dbReference>
<protein>
    <submittedName>
        <fullName evidence="7">Sigma-70 family RNA polymerase sigma factor</fullName>
    </submittedName>
</protein>
<dbReference type="NCBIfam" id="TIGR02937">
    <property type="entry name" value="sigma70-ECF"/>
    <property type="match status" value="1"/>
</dbReference>
<dbReference type="Gene3D" id="1.10.10.10">
    <property type="entry name" value="Winged helix-like DNA-binding domain superfamily/Winged helix DNA-binding domain"/>
    <property type="match status" value="1"/>
</dbReference>
<organism evidence="7 8">
    <name type="scientific">Mucilaginibacter straminoryzae</name>
    <dbReference type="NCBI Taxonomy" id="2932774"/>
    <lineage>
        <taxon>Bacteria</taxon>
        <taxon>Pseudomonadati</taxon>
        <taxon>Bacteroidota</taxon>
        <taxon>Sphingobacteriia</taxon>
        <taxon>Sphingobacteriales</taxon>
        <taxon>Sphingobacteriaceae</taxon>
        <taxon>Mucilaginibacter</taxon>
    </lineage>
</organism>
<keyword evidence="4" id="KW-0804">Transcription</keyword>
<proteinExistence type="inferred from homology"/>
<dbReference type="EMBL" id="JALJEJ010000007">
    <property type="protein sequence ID" value="MCJ8210990.1"/>
    <property type="molecule type" value="Genomic_DNA"/>
</dbReference>
<dbReference type="GO" id="GO:0016987">
    <property type="term" value="F:sigma factor activity"/>
    <property type="evidence" value="ECO:0007669"/>
    <property type="project" value="UniProtKB-KW"/>
</dbReference>
<dbReference type="RefSeq" id="WP_245131144.1">
    <property type="nucleotide sequence ID" value="NZ_JALJEJ010000007.1"/>
</dbReference>
<comment type="caution">
    <text evidence="7">The sequence shown here is derived from an EMBL/GenBank/DDBJ whole genome shotgun (WGS) entry which is preliminary data.</text>
</comment>
<dbReference type="PANTHER" id="PTHR43133:SF46">
    <property type="entry name" value="RNA POLYMERASE SIGMA-70 FACTOR ECF SUBFAMILY"/>
    <property type="match status" value="1"/>
</dbReference>
<keyword evidence="3" id="KW-0731">Sigma factor</keyword>
<sequence length="211" mass="24426">MGEAELKRVIEACLKQDRKQQKMLYKAYYGFAMSICIRYAGNRYEAAEIMNQGFLKVFTNLHKYDPQRPFMAWLGRIMINASVDYYRSNLKIAYQDDLEKAEHISDDNLPDQKLLYEDLIAMVQKLPQAYRTVFNLYAIEGYTHEEIAAALNISTGTSKSNLFKAREKLRRMIAENGIKSPGSYGEMSTIQVVAISNITHRITFVHNEFIR</sequence>
<dbReference type="InterPro" id="IPR039425">
    <property type="entry name" value="RNA_pol_sigma-70-like"/>
</dbReference>
<accession>A0A9X2BAP3</accession>
<dbReference type="GO" id="GO:0003677">
    <property type="term" value="F:DNA binding"/>
    <property type="evidence" value="ECO:0007669"/>
    <property type="project" value="InterPro"/>
</dbReference>
<dbReference type="InterPro" id="IPR013324">
    <property type="entry name" value="RNA_pol_sigma_r3/r4-like"/>
</dbReference>
<evidence type="ECO:0000256" key="3">
    <source>
        <dbReference type="ARBA" id="ARBA00023082"/>
    </source>
</evidence>
<evidence type="ECO:0000313" key="8">
    <source>
        <dbReference type="Proteomes" id="UP001139450"/>
    </source>
</evidence>
<dbReference type="InterPro" id="IPR013325">
    <property type="entry name" value="RNA_pol_sigma_r2"/>
</dbReference>
<name>A0A9X2BAP3_9SPHI</name>
<feature type="domain" description="RNA polymerase sigma-70 region 2" evidence="5">
    <location>
        <begin position="24"/>
        <end position="89"/>
    </location>
</feature>
<evidence type="ECO:0000313" key="7">
    <source>
        <dbReference type="EMBL" id="MCJ8210990.1"/>
    </source>
</evidence>
<dbReference type="CDD" id="cd06171">
    <property type="entry name" value="Sigma70_r4"/>
    <property type="match status" value="1"/>
</dbReference>
<dbReference type="InterPro" id="IPR007627">
    <property type="entry name" value="RNA_pol_sigma70_r2"/>
</dbReference>
<dbReference type="InterPro" id="IPR036388">
    <property type="entry name" value="WH-like_DNA-bd_sf"/>
</dbReference>
<dbReference type="SUPFAM" id="SSF88946">
    <property type="entry name" value="Sigma2 domain of RNA polymerase sigma factors"/>
    <property type="match status" value="1"/>
</dbReference>
<dbReference type="InterPro" id="IPR013249">
    <property type="entry name" value="RNA_pol_sigma70_r4_t2"/>
</dbReference>
<dbReference type="Pfam" id="PF08281">
    <property type="entry name" value="Sigma70_r4_2"/>
    <property type="match status" value="1"/>
</dbReference>
<dbReference type="InterPro" id="IPR014284">
    <property type="entry name" value="RNA_pol_sigma-70_dom"/>
</dbReference>
<dbReference type="AlphaFoldDB" id="A0A9X2BAP3"/>
<dbReference type="PANTHER" id="PTHR43133">
    <property type="entry name" value="RNA POLYMERASE ECF-TYPE SIGMA FACTO"/>
    <property type="match status" value="1"/>
</dbReference>
<keyword evidence="8" id="KW-1185">Reference proteome</keyword>
<gene>
    <name evidence="7" type="ORF">MUY27_14825</name>
</gene>
<comment type="similarity">
    <text evidence="1">Belongs to the sigma-70 factor family. ECF subfamily.</text>
</comment>
<dbReference type="GO" id="GO:0006352">
    <property type="term" value="P:DNA-templated transcription initiation"/>
    <property type="evidence" value="ECO:0007669"/>
    <property type="project" value="InterPro"/>
</dbReference>
<feature type="domain" description="RNA polymerase sigma factor 70 region 4 type 2" evidence="6">
    <location>
        <begin position="117"/>
        <end position="169"/>
    </location>
</feature>
<dbReference type="Pfam" id="PF04542">
    <property type="entry name" value="Sigma70_r2"/>
    <property type="match status" value="1"/>
</dbReference>
<reference evidence="7" key="1">
    <citation type="submission" date="2022-04" db="EMBL/GenBank/DDBJ databases">
        <title>Mucilaginibacter sp. RS28 isolated from freshwater.</title>
        <authorList>
            <person name="Ko S.-R."/>
        </authorList>
    </citation>
    <scope>NUCLEOTIDE SEQUENCE</scope>
    <source>
        <strain evidence="7">RS28</strain>
    </source>
</reference>
<evidence type="ECO:0000256" key="1">
    <source>
        <dbReference type="ARBA" id="ARBA00010641"/>
    </source>
</evidence>
<evidence type="ECO:0000259" key="6">
    <source>
        <dbReference type="Pfam" id="PF08281"/>
    </source>
</evidence>